<dbReference type="Proteomes" id="UP000552615">
    <property type="component" value="Unassembled WGS sequence"/>
</dbReference>
<comment type="caution">
    <text evidence="2">The sequence shown here is derived from an EMBL/GenBank/DDBJ whole genome shotgun (WGS) entry which is preliminary data.</text>
</comment>
<keyword evidence="1" id="KW-0472">Membrane</keyword>
<keyword evidence="1" id="KW-0812">Transmembrane</keyword>
<proteinExistence type="predicted"/>
<dbReference type="AlphaFoldDB" id="A0A7Y0FI12"/>
<keyword evidence="1" id="KW-1133">Transmembrane helix</keyword>
<dbReference type="RefSeq" id="WP_169230086.1">
    <property type="nucleotide sequence ID" value="NZ_JABBGF010000001.1"/>
</dbReference>
<accession>A0A7Y0FI12</accession>
<keyword evidence="3" id="KW-1185">Reference proteome</keyword>
<reference evidence="2 3" key="1">
    <citation type="submission" date="2020-04" db="EMBL/GenBank/DDBJ databases">
        <title>Chryseobacterium sp. RJ-7-14 sp. nov., isolated from Jeju soil.</title>
        <authorList>
            <person name="Dahal R.H."/>
            <person name="Chaudhary D.K."/>
        </authorList>
    </citation>
    <scope>NUCLEOTIDE SEQUENCE [LARGE SCALE GENOMIC DNA]</scope>
    <source>
        <strain evidence="2 3">RJ-7-14</strain>
    </source>
</reference>
<organism evidence="2 3">
    <name type="scientific">Chryseobacterium cheonjiense</name>
    <dbReference type="NCBI Taxonomy" id="2728845"/>
    <lineage>
        <taxon>Bacteria</taxon>
        <taxon>Pseudomonadati</taxon>
        <taxon>Bacteroidota</taxon>
        <taxon>Flavobacteriia</taxon>
        <taxon>Flavobacteriales</taxon>
        <taxon>Weeksellaceae</taxon>
        <taxon>Chryseobacterium group</taxon>
        <taxon>Chryseobacterium</taxon>
    </lineage>
</organism>
<evidence type="ECO:0000313" key="2">
    <source>
        <dbReference type="EMBL" id="NML56710.1"/>
    </source>
</evidence>
<feature type="transmembrane region" description="Helical" evidence="1">
    <location>
        <begin position="6"/>
        <end position="24"/>
    </location>
</feature>
<evidence type="ECO:0000313" key="3">
    <source>
        <dbReference type="Proteomes" id="UP000552615"/>
    </source>
</evidence>
<evidence type="ECO:0000256" key="1">
    <source>
        <dbReference type="SAM" id="Phobius"/>
    </source>
</evidence>
<sequence length="139" mass="16072">MKYLRFIILFIIFIGMIIYVTAIGSEEYVENNKVLGNGVVFEGIVTDIKTSNNHGFGILTVNVFKSTSKEFSRKLDYGIYYKDLKSKDQGEVYIKYSFGYLDCFFYFHKNYHFVPYKISDPIRLSTDYGNLGICCSGYS</sequence>
<name>A0A7Y0FI12_9FLAO</name>
<protein>
    <submittedName>
        <fullName evidence="2">Uncharacterized protein</fullName>
    </submittedName>
</protein>
<gene>
    <name evidence="2" type="ORF">HHL20_05070</name>
</gene>
<dbReference type="EMBL" id="JABBGF010000001">
    <property type="protein sequence ID" value="NML56710.1"/>
    <property type="molecule type" value="Genomic_DNA"/>
</dbReference>